<dbReference type="PANTHER" id="PTHR21428">
    <property type="entry name" value="MEDIATOR OF RNA POLYMERASE II TRANSCRIPTION SUBUNIT 7"/>
    <property type="match status" value="1"/>
</dbReference>
<evidence type="ECO:0000256" key="8">
    <source>
        <dbReference type="ARBA" id="ARBA00023242"/>
    </source>
</evidence>
<evidence type="ECO:0000256" key="6">
    <source>
        <dbReference type="ARBA" id="ARBA00023159"/>
    </source>
</evidence>
<feature type="compositionally biased region" description="Basic and acidic residues" evidence="11">
    <location>
        <begin position="29"/>
        <end position="55"/>
    </location>
</feature>
<reference evidence="12 13" key="1">
    <citation type="submission" date="2019-06" db="EMBL/GenBank/DDBJ databases">
        <title>Genome Sequence of the Brown Rot Fungal Pathogen Monilinia laxa.</title>
        <authorList>
            <person name="De Miccolis Angelini R.M."/>
            <person name="Landi L."/>
            <person name="Abate D."/>
            <person name="Pollastro S."/>
            <person name="Romanazzi G."/>
            <person name="Faretra F."/>
        </authorList>
    </citation>
    <scope>NUCLEOTIDE SEQUENCE [LARGE SCALE GENOMIC DNA]</scope>
    <source>
        <strain evidence="12 13">Mlax316</strain>
    </source>
</reference>
<evidence type="ECO:0000313" key="13">
    <source>
        <dbReference type="Proteomes" id="UP000326757"/>
    </source>
</evidence>
<evidence type="ECO:0000256" key="11">
    <source>
        <dbReference type="SAM" id="MobiDB-lite"/>
    </source>
</evidence>
<dbReference type="PANTHER" id="PTHR21428:SF11">
    <property type="entry name" value="MEDIATOR OF RNA POLYMERASE II TRANSCRIPTION SUBUNIT 7"/>
    <property type="match status" value="1"/>
</dbReference>
<dbReference type="OrthoDB" id="10253553at2759"/>
<organism evidence="12 13">
    <name type="scientific">Monilinia laxa</name>
    <name type="common">Brown rot fungus</name>
    <name type="synonym">Sclerotinia laxa</name>
    <dbReference type="NCBI Taxonomy" id="61186"/>
    <lineage>
        <taxon>Eukaryota</taxon>
        <taxon>Fungi</taxon>
        <taxon>Dikarya</taxon>
        <taxon>Ascomycota</taxon>
        <taxon>Pezizomycotina</taxon>
        <taxon>Leotiomycetes</taxon>
        <taxon>Helotiales</taxon>
        <taxon>Sclerotiniaceae</taxon>
        <taxon>Monilinia</taxon>
    </lineage>
</organism>
<dbReference type="SUPFAM" id="SSF140718">
    <property type="entry name" value="Mediator hinge subcomplex-like"/>
    <property type="match status" value="1"/>
</dbReference>
<dbReference type="GO" id="GO:0016592">
    <property type="term" value="C:mediator complex"/>
    <property type="evidence" value="ECO:0007669"/>
    <property type="project" value="InterPro"/>
</dbReference>
<name>A0A5N6JY34_MONLA</name>
<dbReference type="Gene3D" id="6.10.140.1520">
    <property type="match status" value="1"/>
</dbReference>
<feature type="region of interest" description="Disordered" evidence="11">
    <location>
        <begin position="1"/>
        <end position="59"/>
    </location>
</feature>
<comment type="caution">
    <text evidence="12">The sequence shown here is derived from an EMBL/GenBank/DDBJ whole genome shotgun (WGS) entry which is preliminary data.</text>
</comment>
<keyword evidence="8 10" id="KW-0539">Nucleus</keyword>
<dbReference type="Proteomes" id="UP000326757">
    <property type="component" value="Unassembled WGS sequence"/>
</dbReference>
<sequence>MADQQQPPPPQPNQLAAAHPGPPSFWKHFTPDNIERIEKLRAEKSTNQKGADKPSYKLPPRILDLPVELRYLQPPEPPTSGSYRTLGQIHKIKDELPTLEESEVERLYTPPDTPTGTGTHGDRALILKRIAKSLLLNYLELVGIMSINPEQSHEKISDLNTLFVNFHHLLNEYRPHQARESLILMMQDQLDRSRAETEGIMKMKEKVEGLLESLGQINFADEEIVGCLGAVRPGIWLKDGCTADSRRLHASSLMVTYANHLRSNPETRLFDEGYLTRRLDFLCIKPRLDFYILLSTSLLGHTFPVLNTLTIKNYNNVDTYNSNPHTNTASPNLKANQKPYEMCTSNSTGLVNRNGPGSAASSTISDIVKGTNTTGKTKCLECDGYECCCIPIPCTVM</sequence>
<evidence type="ECO:0000313" key="12">
    <source>
        <dbReference type="EMBL" id="KAB8294064.1"/>
    </source>
</evidence>
<evidence type="ECO:0000256" key="5">
    <source>
        <dbReference type="ARBA" id="ARBA00023015"/>
    </source>
</evidence>
<comment type="similarity">
    <text evidence="2 10">Belongs to the Mediator complex subunit 7 family.</text>
</comment>
<keyword evidence="5 10" id="KW-0805">Transcription regulation</keyword>
<dbReference type="InterPro" id="IPR009244">
    <property type="entry name" value="Mediatior_Med7"/>
</dbReference>
<accession>A0A5N6JY34</accession>
<keyword evidence="7 10" id="KW-0804">Transcription</keyword>
<protein>
    <recommendedName>
        <fullName evidence="4 10">Mediator of RNA polymerase II transcription subunit 7</fullName>
    </recommendedName>
</protein>
<keyword evidence="13" id="KW-1185">Reference proteome</keyword>
<dbReference type="EMBL" id="VIGI01000011">
    <property type="protein sequence ID" value="KAB8294064.1"/>
    <property type="molecule type" value="Genomic_DNA"/>
</dbReference>
<evidence type="ECO:0000256" key="7">
    <source>
        <dbReference type="ARBA" id="ARBA00023163"/>
    </source>
</evidence>
<dbReference type="Pfam" id="PF05983">
    <property type="entry name" value="Med7"/>
    <property type="match status" value="1"/>
</dbReference>
<gene>
    <name evidence="12" type="ORF">EYC80_009519</name>
</gene>
<dbReference type="InterPro" id="IPR037212">
    <property type="entry name" value="Med7/Med21-like"/>
</dbReference>
<evidence type="ECO:0000256" key="10">
    <source>
        <dbReference type="RuleBase" id="RU364060"/>
    </source>
</evidence>
<dbReference type="InterPro" id="IPR044888">
    <property type="entry name" value="Mediatior_Med7_sf"/>
</dbReference>
<dbReference type="AlphaFoldDB" id="A0A5N6JY34"/>
<evidence type="ECO:0000256" key="4">
    <source>
        <dbReference type="ARBA" id="ARBA00020631"/>
    </source>
</evidence>
<comment type="subcellular location">
    <subcellularLocation>
        <location evidence="1 10">Nucleus</location>
    </subcellularLocation>
</comment>
<evidence type="ECO:0000256" key="2">
    <source>
        <dbReference type="ARBA" id="ARBA00009994"/>
    </source>
</evidence>
<evidence type="ECO:0000256" key="9">
    <source>
        <dbReference type="ARBA" id="ARBA00025687"/>
    </source>
</evidence>
<dbReference type="GO" id="GO:0070847">
    <property type="term" value="C:core mediator complex"/>
    <property type="evidence" value="ECO:0007669"/>
    <property type="project" value="TreeGrafter"/>
</dbReference>
<evidence type="ECO:0000256" key="3">
    <source>
        <dbReference type="ARBA" id="ARBA00011837"/>
    </source>
</evidence>
<comment type="subunit">
    <text evidence="3 10">Component of the Mediator complex.</text>
</comment>
<proteinExistence type="inferred from homology"/>
<dbReference type="GO" id="GO:0006357">
    <property type="term" value="P:regulation of transcription by RNA polymerase II"/>
    <property type="evidence" value="ECO:0007669"/>
    <property type="project" value="InterPro"/>
</dbReference>
<comment type="function">
    <text evidence="9">Component of the Mediator complex, a coactivator involved in the regulated transcription of nearly all RNA polymerase II-dependent genes. Mediator functions as a bridge to convey information from gene-specific regulatory proteins to the basal RNA polymerase II transcription machinery. Mediator is recruited to promoters by direct interactions with regulatory proteins and serves as a scaffold for the assembly of a functional preinitiation complex with RNA polymerase II and the general transcription factors.</text>
</comment>
<evidence type="ECO:0000256" key="1">
    <source>
        <dbReference type="ARBA" id="ARBA00004123"/>
    </source>
</evidence>
<dbReference type="Gene3D" id="6.10.140.200">
    <property type="match status" value="1"/>
</dbReference>
<feature type="compositionally biased region" description="Pro residues" evidence="11">
    <location>
        <begin position="1"/>
        <end position="12"/>
    </location>
</feature>
<keyword evidence="6 10" id="KW-0010">Activator</keyword>
<dbReference type="GO" id="GO:0003712">
    <property type="term" value="F:transcription coregulator activity"/>
    <property type="evidence" value="ECO:0007669"/>
    <property type="project" value="InterPro"/>
</dbReference>